<organism evidence="1">
    <name type="scientific">marine sediment metagenome</name>
    <dbReference type="NCBI Taxonomy" id="412755"/>
    <lineage>
        <taxon>unclassified sequences</taxon>
        <taxon>metagenomes</taxon>
        <taxon>ecological metagenomes</taxon>
    </lineage>
</organism>
<dbReference type="InterPro" id="IPR036412">
    <property type="entry name" value="HAD-like_sf"/>
</dbReference>
<reference evidence="1" key="1">
    <citation type="journal article" date="2015" name="Nature">
        <title>Complex archaea that bridge the gap between prokaryotes and eukaryotes.</title>
        <authorList>
            <person name="Spang A."/>
            <person name="Saw J.H."/>
            <person name="Jorgensen S.L."/>
            <person name="Zaremba-Niedzwiedzka K."/>
            <person name="Martijn J."/>
            <person name="Lind A.E."/>
            <person name="van Eijk R."/>
            <person name="Schleper C."/>
            <person name="Guy L."/>
            <person name="Ettema T.J."/>
        </authorList>
    </citation>
    <scope>NUCLEOTIDE SEQUENCE</scope>
</reference>
<dbReference type="SUPFAM" id="SSF56784">
    <property type="entry name" value="HAD-like"/>
    <property type="match status" value="1"/>
</dbReference>
<dbReference type="AlphaFoldDB" id="A0A0F9B7T8"/>
<protein>
    <recommendedName>
        <fullName evidence="2">FCP1 homology domain-containing protein</fullName>
    </recommendedName>
</protein>
<evidence type="ECO:0000313" key="1">
    <source>
        <dbReference type="EMBL" id="KKK80546.1"/>
    </source>
</evidence>
<evidence type="ECO:0008006" key="2">
    <source>
        <dbReference type="Google" id="ProtNLM"/>
    </source>
</evidence>
<accession>A0A0F9B7T8</accession>
<comment type="caution">
    <text evidence="1">The sequence shown here is derived from an EMBL/GenBank/DDBJ whole genome shotgun (WGS) entry which is preliminary data.</text>
</comment>
<name>A0A0F9B7T8_9ZZZZ</name>
<gene>
    <name evidence="1" type="ORF">LCGC14_2822420</name>
</gene>
<sequence length="208" mass="24328">MKIHKIYIAFDLDEVLIDLMTPVKKLLLEIHGIKLKENNPKYNQFELTTPTGLSSKELWKIFRMAYKEIKDTPIYPGATELLAKLYEKTNNPPMILTARPFDTANDTYAVVERLAKKTPFSLILRHHRIPKSQHLHGYRFYVEDRRRTALELSNLGFIVPLVRKNYNHIPDIYKHPNVFYIDGVHDLIPHIDSFISNETVIVCGRRFA</sequence>
<proteinExistence type="predicted"/>
<dbReference type="EMBL" id="LAZR01053531">
    <property type="protein sequence ID" value="KKK80546.1"/>
    <property type="molecule type" value="Genomic_DNA"/>
</dbReference>